<evidence type="ECO:0000313" key="2">
    <source>
        <dbReference type="Proteomes" id="UP000541444"/>
    </source>
</evidence>
<accession>A0A7J7N494</accession>
<evidence type="ECO:0000313" key="1">
    <source>
        <dbReference type="EMBL" id="KAF6161852.1"/>
    </source>
</evidence>
<keyword evidence="2" id="KW-1185">Reference proteome</keyword>
<proteinExistence type="predicted"/>
<gene>
    <name evidence="1" type="ORF">GIB67_026654</name>
</gene>
<dbReference type="Proteomes" id="UP000541444">
    <property type="component" value="Unassembled WGS sequence"/>
</dbReference>
<organism evidence="1 2">
    <name type="scientific">Kingdonia uniflora</name>
    <dbReference type="NCBI Taxonomy" id="39325"/>
    <lineage>
        <taxon>Eukaryota</taxon>
        <taxon>Viridiplantae</taxon>
        <taxon>Streptophyta</taxon>
        <taxon>Embryophyta</taxon>
        <taxon>Tracheophyta</taxon>
        <taxon>Spermatophyta</taxon>
        <taxon>Magnoliopsida</taxon>
        <taxon>Ranunculales</taxon>
        <taxon>Circaeasteraceae</taxon>
        <taxon>Kingdonia</taxon>
    </lineage>
</organism>
<name>A0A7J7N494_9MAGN</name>
<protein>
    <submittedName>
        <fullName evidence="1">Uncharacterized protein</fullName>
    </submittedName>
</protein>
<reference evidence="1 2" key="1">
    <citation type="journal article" date="2020" name="IScience">
        <title>Genome Sequencing of the Endangered Kingdonia uniflora (Circaeasteraceae, Ranunculales) Reveals Potential Mechanisms of Evolutionary Specialization.</title>
        <authorList>
            <person name="Sun Y."/>
            <person name="Deng T."/>
            <person name="Zhang A."/>
            <person name="Moore M.J."/>
            <person name="Landis J.B."/>
            <person name="Lin N."/>
            <person name="Zhang H."/>
            <person name="Zhang X."/>
            <person name="Huang J."/>
            <person name="Zhang X."/>
            <person name="Sun H."/>
            <person name="Wang H."/>
        </authorList>
    </citation>
    <scope>NUCLEOTIDE SEQUENCE [LARGE SCALE GENOMIC DNA]</scope>
    <source>
        <strain evidence="1">TB1705</strain>
        <tissue evidence="1">Leaf</tissue>
    </source>
</reference>
<comment type="caution">
    <text evidence="1">The sequence shown here is derived from an EMBL/GenBank/DDBJ whole genome shotgun (WGS) entry which is preliminary data.</text>
</comment>
<dbReference type="EMBL" id="JACGCM010001078">
    <property type="protein sequence ID" value="KAF6161852.1"/>
    <property type="molecule type" value="Genomic_DNA"/>
</dbReference>
<sequence length="107" mass="12042">MTLACCSSASSEVELLLRDDDVEAVLGMDLRICSRWKTEDPLYREVGPTLFRDRSYPILFSGRKHLIEQIRTQSHDPGSTSEYSAEIPRINSISSLVQLRDATLVPS</sequence>
<dbReference type="AlphaFoldDB" id="A0A7J7N494"/>